<dbReference type="AlphaFoldDB" id="D8U0H7"/>
<evidence type="ECO:0000313" key="1">
    <source>
        <dbReference type="EMBL" id="EFJ46634.1"/>
    </source>
</evidence>
<gene>
    <name evidence="1" type="ORF">VOLCADRAFT_92799</name>
</gene>
<accession>D8U0H7</accession>
<dbReference type="KEGG" id="vcn:VOLCADRAFT_92799"/>
<organism evidence="2">
    <name type="scientific">Volvox carteri f. nagariensis</name>
    <dbReference type="NCBI Taxonomy" id="3068"/>
    <lineage>
        <taxon>Eukaryota</taxon>
        <taxon>Viridiplantae</taxon>
        <taxon>Chlorophyta</taxon>
        <taxon>core chlorophytes</taxon>
        <taxon>Chlorophyceae</taxon>
        <taxon>CS clade</taxon>
        <taxon>Chlamydomonadales</taxon>
        <taxon>Volvocaceae</taxon>
        <taxon>Volvox</taxon>
    </lineage>
</organism>
<reference evidence="1 2" key="1">
    <citation type="journal article" date="2010" name="Science">
        <title>Genomic analysis of organismal complexity in the multicellular green alga Volvox carteri.</title>
        <authorList>
            <person name="Prochnik S.E."/>
            <person name="Umen J."/>
            <person name="Nedelcu A.M."/>
            <person name="Hallmann A."/>
            <person name="Miller S.M."/>
            <person name="Nishii I."/>
            <person name="Ferris P."/>
            <person name="Kuo A."/>
            <person name="Mitros T."/>
            <person name="Fritz-Laylin L.K."/>
            <person name="Hellsten U."/>
            <person name="Chapman J."/>
            <person name="Simakov O."/>
            <person name="Rensing S.A."/>
            <person name="Terry A."/>
            <person name="Pangilinan J."/>
            <person name="Kapitonov V."/>
            <person name="Jurka J."/>
            <person name="Salamov A."/>
            <person name="Shapiro H."/>
            <person name="Schmutz J."/>
            <person name="Grimwood J."/>
            <person name="Lindquist E."/>
            <person name="Lucas S."/>
            <person name="Grigoriev I.V."/>
            <person name="Schmitt R."/>
            <person name="Kirk D."/>
            <person name="Rokhsar D.S."/>
        </authorList>
    </citation>
    <scope>NUCLEOTIDE SEQUENCE [LARGE SCALE GENOMIC DNA]</scope>
    <source>
        <strain evidence="2">f. Nagariensis / Eve</strain>
    </source>
</reference>
<protein>
    <submittedName>
        <fullName evidence="1">Uncharacterized protein</fullName>
    </submittedName>
</protein>
<keyword evidence="2" id="KW-1185">Reference proteome</keyword>
<dbReference type="GeneID" id="9628414"/>
<dbReference type="InParanoid" id="D8U0H7"/>
<dbReference type="RefSeq" id="XP_002952163.1">
    <property type="nucleotide sequence ID" value="XM_002952117.1"/>
</dbReference>
<evidence type="ECO:0000313" key="2">
    <source>
        <dbReference type="Proteomes" id="UP000001058"/>
    </source>
</evidence>
<dbReference type="Proteomes" id="UP000001058">
    <property type="component" value="Unassembled WGS sequence"/>
</dbReference>
<dbReference type="OrthoDB" id="10010954at2759"/>
<dbReference type="EMBL" id="GL378349">
    <property type="protein sequence ID" value="EFJ46634.1"/>
    <property type="molecule type" value="Genomic_DNA"/>
</dbReference>
<proteinExistence type="predicted"/>
<name>D8U0H7_VOLCA</name>
<sequence>MIREHALRPVAVATIDYLFINGYTGTTANLTVEQWFRFNDFNRIESADFNVARYVEFMPAMQVDTLLAQNPEVGAILLNGVCESSARFCSAPGLERYTDIPSCMGFLASIPLFNPLRTQANSVACRFVHASLLYSAMRSRLEVIKHPTG</sequence>